<dbReference type="RefSeq" id="WP_168911103.1">
    <property type="nucleotide sequence ID" value="NZ_JABACI010000001.1"/>
</dbReference>
<sequence length="205" mass="22727">MVKLAPSLPKEYDDNGLESNTRHLLNIYPKQEYVPVVALVRTKEITQTENFERVPKVEIVHIEIAVDADDQEDVRDLIQRLHDGRVQHIKQPLDLPDTDPEPATPLELEASVGEYSIEISDEAPGVFGLSLVAASGAHVLDRHALPRAEYGEILPGAHTLHLLEPALGELVRQLIGEYEQGFAVSEDDVVVDAELVDETTTTEED</sequence>
<proteinExistence type="predicted"/>
<dbReference type="Proteomes" id="UP001429745">
    <property type="component" value="Unassembled WGS sequence"/>
</dbReference>
<evidence type="ECO:0000313" key="2">
    <source>
        <dbReference type="Proteomes" id="UP001429745"/>
    </source>
</evidence>
<keyword evidence="2" id="KW-1185">Reference proteome</keyword>
<protein>
    <submittedName>
        <fullName evidence="1">Uncharacterized protein</fullName>
    </submittedName>
</protein>
<dbReference type="EMBL" id="JABACI010000001">
    <property type="protein sequence ID" value="NLP82612.1"/>
    <property type="molecule type" value="Genomic_DNA"/>
</dbReference>
<evidence type="ECO:0000313" key="1">
    <source>
        <dbReference type="EMBL" id="NLP82612.1"/>
    </source>
</evidence>
<reference evidence="1 2" key="1">
    <citation type="submission" date="2020-04" db="EMBL/GenBank/DDBJ databases">
        <title>CFH 90308 Microbacterium sp.</title>
        <authorList>
            <person name="Nie G."/>
            <person name="Ming H."/>
            <person name="Xia T."/>
        </authorList>
    </citation>
    <scope>NUCLEOTIDE SEQUENCE [LARGE SCALE GENOMIC DNA]</scope>
    <source>
        <strain evidence="1 2">CFH 90308</strain>
    </source>
</reference>
<organism evidence="1 2">
    <name type="scientific">Microbacterium salsuginis</name>
    <dbReference type="NCBI Taxonomy" id="2722803"/>
    <lineage>
        <taxon>Bacteria</taxon>
        <taxon>Bacillati</taxon>
        <taxon>Actinomycetota</taxon>
        <taxon>Actinomycetes</taxon>
        <taxon>Micrococcales</taxon>
        <taxon>Microbacteriaceae</taxon>
        <taxon>Microbacterium</taxon>
    </lineage>
</organism>
<accession>A0ABX1K7W1</accession>
<gene>
    <name evidence="1" type="ORF">HF576_02000</name>
</gene>
<comment type="caution">
    <text evidence="1">The sequence shown here is derived from an EMBL/GenBank/DDBJ whole genome shotgun (WGS) entry which is preliminary data.</text>
</comment>
<name>A0ABX1K7W1_9MICO</name>